<protein>
    <recommendedName>
        <fullName evidence="5">EamA domain-containing protein</fullName>
    </recommendedName>
</protein>
<keyword evidence="2" id="KW-1133">Transmembrane helix</keyword>
<feature type="transmembrane region" description="Helical" evidence="2">
    <location>
        <begin position="63"/>
        <end position="82"/>
    </location>
</feature>
<feature type="transmembrane region" description="Helical" evidence="2">
    <location>
        <begin position="226"/>
        <end position="247"/>
    </location>
</feature>
<dbReference type="EMBL" id="FNXT01000048">
    <property type="protein sequence ID" value="SZX60184.1"/>
    <property type="molecule type" value="Genomic_DNA"/>
</dbReference>
<feature type="transmembrane region" description="Helical" evidence="2">
    <location>
        <begin position="267"/>
        <end position="287"/>
    </location>
</feature>
<evidence type="ECO:0008006" key="5">
    <source>
        <dbReference type="Google" id="ProtNLM"/>
    </source>
</evidence>
<evidence type="ECO:0000313" key="4">
    <source>
        <dbReference type="Proteomes" id="UP000256970"/>
    </source>
</evidence>
<keyword evidence="2" id="KW-0472">Membrane</keyword>
<sequence>MSGRKEQLIRTLSSRAETAPLSKPMFAAWLVAVVFVQFVWGLWAVCTRYMQTRPNPVAPTLQLLVVLNIIAWPSVVALVYLPNCTMRRLQQRQQRRQQQQQQAAAGGCAADQDDAYVFTASSSSRSGSNEQQDAELGEACKQQQQQQQQQEKEDELPQGWRQRAVAFARAQALPSAIGGIACLYNLVNIYATKFTTSYLVQLMFMFTPLLVAISSSLLLRQPKAPGVYLTLLVAIGGSAMVIAGKWLEDASAQASGVATEKTSAVNLAIGLLLSFACTLLMTAYMLALQVSRSLVTNDQVLMANRKITLLVFVPLALGIEGTEFAWLWALKPMDIGVLVGSAIVIYTGANLLLQMTTRSVGANLVSVFISLRLVGSIVGEIVLLKDTPQHWLTWLGFGCVIVTMTAFLCYQQRFGRQHLPTKGASDADLAANGADLAAASAVDGVSGAAAAASPLQAMAVQQCDSSHGSKPAATADSAPRM</sequence>
<dbReference type="Proteomes" id="UP000256970">
    <property type="component" value="Unassembled WGS sequence"/>
</dbReference>
<reference evidence="3 4" key="1">
    <citation type="submission" date="2016-10" db="EMBL/GenBank/DDBJ databases">
        <authorList>
            <person name="Cai Z."/>
        </authorList>
    </citation>
    <scope>NUCLEOTIDE SEQUENCE [LARGE SCALE GENOMIC DNA]</scope>
</reference>
<feature type="transmembrane region" description="Helical" evidence="2">
    <location>
        <begin position="335"/>
        <end position="353"/>
    </location>
</feature>
<evidence type="ECO:0000256" key="2">
    <source>
        <dbReference type="SAM" id="Phobius"/>
    </source>
</evidence>
<evidence type="ECO:0000256" key="1">
    <source>
        <dbReference type="SAM" id="MobiDB-lite"/>
    </source>
</evidence>
<feature type="transmembrane region" description="Helical" evidence="2">
    <location>
        <begin position="360"/>
        <end position="379"/>
    </location>
</feature>
<keyword evidence="2" id="KW-0812">Transmembrane</keyword>
<dbReference type="AlphaFoldDB" id="A0A383V6H1"/>
<feature type="transmembrane region" description="Helical" evidence="2">
    <location>
        <begin position="21"/>
        <end position="43"/>
    </location>
</feature>
<proteinExistence type="predicted"/>
<feature type="transmembrane region" description="Helical" evidence="2">
    <location>
        <begin position="172"/>
        <end position="192"/>
    </location>
</feature>
<feature type="transmembrane region" description="Helical" evidence="2">
    <location>
        <begin position="198"/>
        <end position="219"/>
    </location>
</feature>
<feature type="transmembrane region" description="Helical" evidence="2">
    <location>
        <begin position="307"/>
        <end position="329"/>
    </location>
</feature>
<organism evidence="3 4">
    <name type="scientific">Tetradesmus obliquus</name>
    <name type="common">Green alga</name>
    <name type="synonym">Acutodesmus obliquus</name>
    <dbReference type="NCBI Taxonomy" id="3088"/>
    <lineage>
        <taxon>Eukaryota</taxon>
        <taxon>Viridiplantae</taxon>
        <taxon>Chlorophyta</taxon>
        <taxon>core chlorophytes</taxon>
        <taxon>Chlorophyceae</taxon>
        <taxon>CS clade</taxon>
        <taxon>Sphaeropleales</taxon>
        <taxon>Scenedesmaceae</taxon>
        <taxon>Tetradesmus</taxon>
    </lineage>
</organism>
<accession>A0A383V6H1</accession>
<evidence type="ECO:0000313" key="3">
    <source>
        <dbReference type="EMBL" id="SZX60184.1"/>
    </source>
</evidence>
<feature type="region of interest" description="Disordered" evidence="1">
    <location>
        <begin position="121"/>
        <end position="155"/>
    </location>
</feature>
<keyword evidence="4" id="KW-1185">Reference proteome</keyword>
<feature type="transmembrane region" description="Helical" evidence="2">
    <location>
        <begin position="391"/>
        <end position="410"/>
    </location>
</feature>
<name>A0A383V6H1_TETOB</name>
<gene>
    <name evidence="3" type="ORF">BQ4739_LOCUS762</name>
</gene>